<comment type="caution">
    <text evidence="2">The sequence shown here is derived from an EMBL/GenBank/DDBJ whole genome shotgun (WGS) entry which is preliminary data.</text>
</comment>
<dbReference type="Proteomes" id="UP000527616">
    <property type="component" value="Unassembled WGS sequence"/>
</dbReference>
<gene>
    <name evidence="2" type="ORF">GGQ54_002059</name>
</gene>
<proteinExistence type="predicted"/>
<dbReference type="GO" id="GO:0005886">
    <property type="term" value="C:plasma membrane"/>
    <property type="evidence" value="ECO:0007669"/>
    <property type="project" value="TreeGrafter"/>
</dbReference>
<dbReference type="RefSeq" id="WP_179445312.1">
    <property type="nucleotide sequence ID" value="NZ_JACBZS010000001.1"/>
</dbReference>
<dbReference type="PANTHER" id="PTHR34980">
    <property type="entry name" value="INNER MEMBRANE PROTEIN-RELATED-RELATED"/>
    <property type="match status" value="1"/>
</dbReference>
<evidence type="ECO:0000256" key="1">
    <source>
        <dbReference type="SAM" id="Phobius"/>
    </source>
</evidence>
<accession>A0A7Z0D9Z7</accession>
<feature type="transmembrane region" description="Helical" evidence="1">
    <location>
        <begin position="87"/>
        <end position="107"/>
    </location>
</feature>
<reference evidence="2 3" key="1">
    <citation type="submission" date="2020-07" db="EMBL/GenBank/DDBJ databases">
        <title>Sequencing the genomes of 1000 actinobacteria strains.</title>
        <authorList>
            <person name="Klenk H.-P."/>
        </authorList>
    </citation>
    <scope>NUCLEOTIDE SEQUENCE [LARGE SCALE GENOMIC DNA]</scope>
    <source>
        <strain evidence="2 3">DSM 103164</strain>
    </source>
</reference>
<keyword evidence="1" id="KW-0472">Membrane</keyword>
<feature type="transmembrane region" description="Helical" evidence="1">
    <location>
        <begin position="55"/>
        <end position="75"/>
    </location>
</feature>
<dbReference type="PANTHER" id="PTHR34980:SF2">
    <property type="entry name" value="INNER MEMBRANE PROTEIN YHAH-RELATED"/>
    <property type="match status" value="1"/>
</dbReference>
<evidence type="ECO:0000313" key="3">
    <source>
        <dbReference type="Proteomes" id="UP000527616"/>
    </source>
</evidence>
<organism evidence="2 3">
    <name type="scientific">Naumannella cuiyingiana</name>
    <dbReference type="NCBI Taxonomy" id="1347891"/>
    <lineage>
        <taxon>Bacteria</taxon>
        <taxon>Bacillati</taxon>
        <taxon>Actinomycetota</taxon>
        <taxon>Actinomycetes</taxon>
        <taxon>Propionibacteriales</taxon>
        <taxon>Propionibacteriaceae</taxon>
        <taxon>Naumannella</taxon>
    </lineage>
</organism>
<keyword evidence="1" id="KW-1133">Transmembrane helix</keyword>
<name>A0A7Z0D9Z7_9ACTN</name>
<dbReference type="Pfam" id="PF05656">
    <property type="entry name" value="DUF805"/>
    <property type="match status" value="1"/>
</dbReference>
<keyword evidence="1" id="KW-0812">Transmembrane</keyword>
<dbReference type="EMBL" id="JACBZS010000001">
    <property type="protein sequence ID" value="NYI71499.1"/>
    <property type="molecule type" value="Genomic_DNA"/>
</dbReference>
<protein>
    <submittedName>
        <fullName evidence="2">Uncharacterized membrane protein YhaH (DUF805 family)</fullName>
    </submittedName>
</protein>
<dbReference type="InterPro" id="IPR008523">
    <property type="entry name" value="DUF805"/>
</dbReference>
<evidence type="ECO:0000313" key="2">
    <source>
        <dbReference type="EMBL" id="NYI71499.1"/>
    </source>
</evidence>
<feature type="transmembrane region" description="Helical" evidence="1">
    <location>
        <begin position="127"/>
        <end position="149"/>
    </location>
</feature>
<sequence length="159" mass="16772">MSQAYGGYTGGDVPATTGDPGNLALPWYGIGFGAAIKRFFAKYAVFTGRASRGEYWWVFLAILLLGILFNILLTATGATNAEAMSNGAMPAAAVAVSGIFGLIYLAILIPNLSVTVRRLHDTDKSGWFILIGLIPFVGGIILLILLAMGSNPAGARFDR</sequence>
<dbReference type="AlphaFoldDB" id="A0A7Z0D9Z7"/>
<keyword evidence="3" id="KW-1185">Reference proteome</keyword>